<comment type="subcellular location">
    <subcellularLocation>
        <location evidence="1">Membrane</location>
        <topology evidence="1">Multi-pass membrane protein</topology>
    </subcellularLocation>
</comment>
<evidence type="ECO:0000313" key="7">
    <source>
        <dbReference type="EMBL" id="KAH8992020.1"/>
    </source>
</evidence>
<dbReference type="GO" id="GO:0016020">
    <property type="term" value="C:membrane"/>
    <property type="evidence" value="ECO:0007669"/>
    <property type="project" value="UniProtKB-SubCell"/>
</dbReference>
<keyword evidence="5" id="KW-0472">Membrane</keyword>
<evidence type="ECO:0000256" key="5">
    <source>
        <dbReference type="ARBA" id="ARBA00023136"/>
    </source>
</evidence>
<dbReference type="InterPro" id="IPR007248">
    <property type="entry name" value="Mpv17_PMP22"/>
</dbReference>
<evidence type="ECO:0000256" key="3">
    <source>
        <dbReference type="ARBA" id="ARBA00022692"/>
    </source>
</evidence>
<dbReference type="Pfam" id="PF04117">
    <property type="entry name" value="Mpv17_PMP22"/>
    <property type="match status" value="1"/>
</dbReference>
<keyword evidence="3" id="KW-0812">Transmembrane</keyword>
<sequence>MSSIILARAYRQSFEAYPYSTLAIAGGALTALGDAVAQLSQYITTSSNDHRAGVHYDIPRTLRFFYFGASMSPLFGRWNRFLELKFPLPSHGGKSTGFTALSKRVVVDQLVMAPIGLSVFLGSMGMMEGRDPEHICARFKDIYQPALVANWKIWPAAQFINFRFMPLPYRVPFQQTCGVFWTLYLSLLNSADSKKQDTEDSLKAHNWTTALNAAVSRILITPTFKYSP</sequence>
<dbReference type="EMBL" id="JAKELL010000024">
    <property type="protein sequence ID" value="KAH8992020.1"/>
    <property type="molecule type" value="Genomic_DNA"/>
</dbReference>
<dbReference type="PANTHER" id="PTHR11266:SF50">
    <property type="entry name" value="VACUOLAR MEMBRANE PROTEIN YOR292C"/>
    <property type="match status" value="1"/>
</dbReference>
<name>A0AAD4LFZ2_9AGAM</name>
<proteinExistence type="inferred from homology"/>
<organism evidence="7 8">
    <name type="scientific">Lactarius akahatsu</name>
    <dbReference type="NCBI Taxonomy" id="416441"/>
    <lineage>
        <taxon>Eukaryota</taxon>
        <taxon>Fungi</taxon>
        <taxon>Dikarya</taxon>
        <taxon>Basidiomycota</taxon>
        <taxon>Agaricomycotina</taxon>
        <taxon>Agaricomycetes</taxon>
        <taxon>Russulales</taxon>
        <taxon>Russulaceae</taxon>
        <taxon>Lactarius</taxon>
    </lineage>
</organism>
<reference evidence="7" key="1">
    <citation type="submission" date="2022-01" db="EMBL/GenBank/DDBJ databases">
        <title>Comparative genomics reveals a dynamic genome evolution in the ectomycorrhizal milk-cap (Lactarius) mushrooms.</title>
        <authorList>
            <consortium name="DOE Joint Genome Institute"/>
            <person name="Lebreton A."/>
            <person name="Tang N."/>
            <person name="Kuo A."/>
            <person name="LaButti K."/>
            <person name="Drula E."/>
            <person name="Barry K."/>
            <person name="Clum A."/>
            <person name="Lipzen A."/>
            <person name="Mousain D."/>
            <person name="Ng V."/>
            <person name="Wang R."/>
            <person name="Wang X."/>
            <person name="Dai Y."/>
            <person name="Henrissat B."/>
            <person name="Grigoriev I.V."/>
            <person name="Guerin-Laguette A."/>
            <person name="Yu F."/>
            <person name="Martin F.M."/>
        </authorList>
    </citation>
    <scope>NUCLEOTIDE SEQUENCE</scope>
    <source>
        <strain evidence="7">QP</strain>
    </source>
</reference>
<dbReference type="Proteomes" id="UP001201163">
    <property type="component" value="Unassembled WGS sequence"/>
</dbReference>
<evidence type="ECO:0000256" key="1">
    <source>
        <dbReference type="ARBA" id="ARBA00004141"/>
    </source>
</evidence>
<protein>
    <submittedName>
        <fullName evidence="7">Uncharacterized protein</fullName>
    </submittedName>
</protein>
<keyword evidence="4" id="KW-1133">Transmembrane helix</keyword>
<comment type="similarity">
    <text evidence="2 6">Belongs to the peroxisomal membrane protein PXMP2/4 family.</text>
</comment>
<dbReference type="GO" id="GO:0005739">
    <property type="term" value="C:mitochondrion"/>
    <property type="evidence" value="ECO:0007669"/>
    <property type="project" value="TreeGrafter"/>
</dbReference>
<evidence type="ECO:0000256" key="6">
    <source>
        <dbReference type="RuleBase" id="RU363053"/>
    </source>
</evidence>
<dbReference type="PANTHER" id="PTHR11266">
    <property type="entry name" value="PEROXISOMAL MEMBRANE PROTEIN 2, PXMP2 MPV17"/>
    <property type="match status" value="1"/>
</dbReference>
<dbReference type="AlphaFoldDB" id="A0AAD4LFZ2"/>
<keyword evidence="8" id="KW-1185">Reference proteome</keyword>
<evidence type="ECO:0000256" key="2">
    <source>
        <dbReference type="ARBA" id="ARBA00006824"/>
    </source>
</evidence>
<gene>
    <name evidence="7" type="ORF">EDB92DRAFT_2114362</name>
</gene>
<evidence type="ECO:0000313" key="8">
    <source>
        <dbReference type="Proteomes" id="UP001201163"/>
    </source>
</evidence>
<evidence type="ECO:0000256" key="4">
    <source>
        <dbReference type="ARBA" id="ARBA00022989"/>
    </source>
</evidence>
<accession>A0AAD4LFZ2</accession>
<comment type="caution">
    <text evidence="7">The sequence shown here is derived from an EMBL/GenBank/DDBJ whole genome shotgun (WGS) entry which is preliminary data.</text>
</comment>